<proteinExistence type="predicted"/>
<sequence>MYYTNKDSTYGTQSTPSSNNSGSKIYHNSISSLEDRSKSSGRSSDNVNTLEKKFFRKKLMKKCIKQLKTFVPLNKTRGRTDTLSALKHAVNYMNKLKDNQLNANEERMEDKLSSCGLKLPIDAKQKWYKLVLSDTDMTLLEAPEALLNRILNYPRNFLIRKPFVQILHSNDKCTISTCYSNCIDARSKDEAKQREEDKLYPFYFRLKKFDLASFASKQDDFSVFSGVMYPTTDDNSNTQSNDWINDNEKTYTLECSPVVSSYTNGFSPNESKFMTRHTVHLTINFLHPLAVGLTGFLPQDIIGTSILDHFRSSDWNSIKDSFEHVLTTGHRSKTKIYKFRIKNGSFITTKIEWSPVYNIWSKKLDFIAGKYTVIGEPENKNIFSDNSNLIKHSTAEKELQSTVRRHIFELYLNTSSTSGSSTFFETSEFYSTSQKTSSENQFIVETSESENNDETKKTVDDIKASSLIYKQLNYYEMLNKFLKLLPDTNISLPNDNPYDKGSGVKVDITLNVPLHKPPSFASSTKAFIEASDQEEVICPPSPIIEDDYKSYMTEDALNKPVNLTRSVLKVHNKRSEQRFVESMMNGISNDLMITKNGTFHIKSTKGRISKRRISDSINSSETPFKPKRMRDFEGDYTSERDNARDKLSRNKHFNNVENRERDLEVLERIVNCLAAENSKEATNGKLDDVFSLHLAYFKAFRSKRLAEETNCFENKRGLTDDSYLYDRCSKGELLYTREMHSTWSSDCNSNLKYEVRPQIENNNSLEPIYQPSPLKKQFIELLNDNKACSIGSEMSKVCSASCSKFTLKSVSNNNISEDDSDSKCNVDDKKTNERDEEAVSNELIINLAKHKETNSESSSEGERGKCSSDMTSSDNRSQEGSSSSMKESDNQVETLRCTTKRLVKTKSDSHLSKLVETRSENSSSSSSNDWLNGIFTDLHIRR</sequence>
<evidence type="ECO:0000313" key="7">
    <source>
        <dbReference type="Proteomes" id="UP000549394"/>
    </source>
</evidence>
<evidence type="ECO:0000313" key="6">
    <source>
        <dbReference type="EMBL" id="CAD5122261.1"/>
    </source>
</evidence>
<feature type="region of interest" description="Disordered" evidence="3">
    <location>
        <begin position="815"/>
        <end position="928"/>
    </location>
</feature>
<comment type="caution">
    <text evidence="6">The sequence shown here is derived from an EMBL/GenBank/DDBJ whole genome shotgun (WGS) entry which is preliminary data.</text>
</comment>
<dbReference type="GO" id="GO:0046983">
    <property type="term" value="F:protein dimerization activity"/>
    <property type="evidence" value="ECO:0007669"/>
    <property type="project" value="InterPro"/>
</dbReference>
<name>A0A7I8W111_9ANNE</name>
<dbReference type="EMBL" id="CAJFCJ010000016">
    <property type="protein sequence ID" value="CAD5122261.1"/>
    <property type="molecule type" value="Genomic_DNA"/>
</dbReference>
<dbReference type="GO" id="GO:0001222">
    <property type="term" value="F:transcription corepressor binding"/>
    <property type="evidence" value="ECO:0007669"/>
    <property type="project" value="TreeGrafter"/>
</dbReference>
<evidence type="ECO:0000259" key="5">
    <source>
        <dbReference type="PROSITE" id="PS50888"/>
    </source>
</evidence>
<dbReference type="GO" id="GO:0032922">
    <property type="term" value="P:circadian regulation of gene expression"/>
    <property type="evidence" value="ECO:0007669"/>
    <property type="project" value="TreeGrafter"/>
</dbReference>
<feature type="domain" description="PAS" evidence="4">
    <location>
        <begin position="283"/>
        <end position="329"/>
    </location>
</feature>
<dbReference type="OrthoDB" id="7788983at2759"/>
<dbReference type="Pfam" id="PF00010">
    <property type="entry name" value="HLH"/>
    <property type="match status" value="1"/>
</dbReference>
<dbReference type="InterPro" id="IPR035965">
    <property type="entry name" value="PAS-like_dom_sf"/>
</dbReference>
<comment type="subcellular location">
    <subcellularLocation>
        <location evidence="1">Nucleus</location>
    </subcellularLocation>
</comment>
<organism evidence="6 7">
    <name type="scientific">Dimorphilus gyrociliatus</name>
    <dbReference type="NCBI Taxonomy" id="2664684"/>
    <lineage>
        <taxon>Eukaryota</taxon>
        <taxon>Metazoa</taxon>
        <taxon>Spiralia</taxon>
        <taxon>Lophotrochozoa</taxon>
        <taxon>Annelida</taxon>
        <taxon>Polychaeta</taxon>
        <taxon>Polychaeta incertae sedis</taxon>
        <taxon>Dinophilidae</taxon>
        <taxon>Dimorphilus</taxon>
    </lineage>
</organism>
<feature type="compositionally biased region" description="Basic and acidic residues" evidence="3">
    <location>
        <begin position="849"/>
        <end position="866"/>
    </location>
</feature>
<dbReference type="Proteomes" id="UP000549394">
    <property type="component" value="Unassembled WGS sequence"/>
</dbReference>
<feature type="compositionally biased region" description="Basic and acidic residues" evidence="3">
    <location>
        <begin position="905"/>
        <end position="919"/>
    </location>
</feature>
<evidence type="ECO:0000256" key="3">
    <source>
        <dbReference type="SAM" id="MobiDB-lite"/>
    </source>
</evidence>
<dbReference type="Gene3D" id="3.30.450.20">
    <property type="entry name" value="PAS domain"/>
    <property type="match status" value="1"/>
</dbReference>
<dbReference type="InterPro" id="IPR000014">
    <property type="entry name" value="PAS"/>
</dbReference>
<dbReference type="SUPFAM" id="SSF47459">
    <property type="entry name" value="HLH, helix-loop-helix DNA-binding domain"/>
    <property type="match status" value="1"/>
</dbReference>
<dbReference type="InterPro" id="IPR036638">
    <property type="entry name" value="HLH_DNA-bd_sf"/>
</dbReference>
<dbReference type="Gene3D" id="4.10.280.10">
    <property type="entry name" value="Helix-loop-helix DNA-binding domain"/>
    <property type="match status" value="1"/>
</dbReference>
<keyword evidence="7" id="KW-1185">Reference proteome</keyword>
<dbReference type="PROSITE" id="PS50112">
    <property type="entry name" value="PAS"/>
    <property type="match status" value="1"/>
</dbReference>
<dbReference type="CDD" id="cd00130">
    <property type="entry name" value="PAS"/>
    <property type="match status" value="1"/>
</dbReference>
<feature type="region of interest" description="Disordered" evidence="3">
    <location>
        <begin position="617"/>
        <end position="649"/>
    </location>
</feature>
<dbReference type="GO" id="GO:0000976">
    <property type="term" value="F:transcription cis-regulatory region binding"/>
    <property type="evidence" value="ECO:0007669"/>
    <property type="project" value="TreeGrafter"/>
</dbReference>
<dbReference type="PANTHER" id="PTHR11269:SF16">
    <property type="entry name" value="PERIOD CIRCADIAN PROTEIN"/>
    <property type="match status" value="1"/>
</dbReference>
<evidence type="ECO:0000259" key="4">
    <source>
        <dbReference type="PROSITE" id="PS50112"/>
    </source>
</evidence>
<dbReference type="AlphaFoldDB" id="A0A7I8W111"/>
<feature type="compositionally biased region" description="Basic and acidic residues" evidence="3">
    <location>
        <begin position="821"/>
        <end position="833"/>
    </location>
</feature>
<evidence type="ECO:0000256" key="1">
    <source>
        <dbReference type="ARBA" id="ARBA00004123"/>
    </source>
</evidence>
<dbReference type="InterPro" id="IPR050760">
    <property type="entry name" value="Period_circadian_regulator"/>
</dbReference>
<dbReference type="Pfam" id="PF14598">
    <property type="entry name" value="PAS_11"/>
    <property type="match status" value="1"/>
</dbReference>
<dbReference type="InterPro" id="IPR011598">
    <property type="entry name" value="bHLH_dom"/>
</dbReference>
<keyword evidence="2" id="KW-0539">Nucleus</keyword>
<feature type="domain" description="BHLH" evidence="5">
    <location>
        <begin position="44"/>
        <end position="96"/>
    </location>
</feature>
<feature type="compositionally biased region" description="Basic and acidic residues" evidence="3">
    <location>
        <begin position="629"/>
        <end position="648"/>
    </location>
</feature>
<dbReference type="GO" id="GO:0000122">
    <property type="term" value="P:negative regulation of transcription by RNA polymerase II"/>
    <property type="evidence" value="ECO:0007669"/>
    <property type="project" value="TreeGrafter"/>
</dbReference>
<dbReference type="GO" id="GO:0005634">
    <property type="term" value="C:nucleus"/>
    <property type="evidence" value="ECO:0007669"/>
    <property type="project" value="UniProtKB-SubCell"/>
</dbReference>
<evidence type="ECO:0000256" key="2">
    <source>
        <dbReference type="ARBA" id="ARBA00023242"/>
    </source>
</evidence>
<accession>A0A7I8W111</accession>
<gene>
    <name evidence="6" type="ORF">DGYR_LOCUS10088</name>
</gene>
<dbReference type="SUPFAM" id="SSF55785">
    <property type="entry name" value="PYP-like sensor domain (PAS domain)"/>
    <property type="match status" value="1"/>
</dbReference>
<dbReference type="PANTHER" id="PTHR11269">
    <property type="entry name" value="PERIOD CIRCADIAN PROTEIN"/>
    <property type="match status" value="1"/>
</dbReference>
<dbReference type="GO" id="GO:0043153">
    <property type="term" value="P:entrainment of circadian clock by photoperiod"/>
    <property type="evidence" value="ECO:0007669"/>
    <property type="project" value="TreeGrafter"/>
</dbReference>
<feature type="region of interest" description="Disordered" evidence="3">
    <location>
        <begin position="1"/>
        <end position="26"/>
    </location>
</feature>
<dbReference type="GO" id="GO:0005737">
    <property type="term" value="C:cytoplasm"/>
    <property type="evidence" value="ECO:0007669"/>
    <property type="project" value="TreeGrafter"/>
</dbReference>
<dbReference type="PROSITE" id="PS50888">
    <property type="entry name" value="BHLH"/>
    <property type="match status" value="1"/>
</dbReference>
<reference evidence="6 7" key="1">
    <citation type="submission" date="2020-08" db="EMBL/GenBank/DDBJ databases">
        <authorList>
            <person name="Hejnol A."/>
        </authorList>
    </citation>
    <scope>NUCLEOTIDE SEQUENCE [LARGE SCALE GENOMIC DNA]</scope>
</reference>
<protein>
    <submittedName>
        <fullName evidence="6">DgyrCDS10706</fullName>
    </submittedName>
</protein>